<reference evidence="2" key="1">
    <citation type="submission" date="2018-06" db="EMBL/GenBank/DDBJ databases">
        <authorList>
            <person name="Zhirakovskaya E."/>
        </authorList>
    </citation>
    <scope>NUCLEOTIDE SEQUENCE</scope>
</reference>
<dbReference type="AlphaFoldDB" id="A0A3B0Z0S7"/>
<organism evidence="2">
    <name type="scientific">hydrothermal vent metagenome</name>
    <dbReference type="NCBI Taxonomy" id="652676"/>
    <lineage>
        <taxon>unclassified sequences</taxon>
        <taxon>metagenomes</taxon>
        <taxon>ecological metagenomes</taxon>
    </lineage>
</organism>
<accession>A0A3B0Z0S7</accession>
<dbReference type="EMBL" id="UOFK01000209">
    <property type="protein sequence ID" value="VAW80019.1"/>
    <property type="molecule type" value="Genomic_DNA"/>
</dbReference>
<evidence type="ECO:0000313" key="2">
    <source>
        <dbReference type="EMBL" id="VAW80019.1"/>
    </source>
</evidence>
<gene>
    <name evidence="2" type="ORF">MNBD_GAMMA13-1874</name>
</gene>
<feature type="domain" description="PPi-type phosphoenolpyruvate carboxykinase lobe 2" evidence="1">
    <location>
        <begin position="512"/>
        <end position="622"/>
    </location>
</feature>
<name>A0A3B0Z0S7_9ZZZZ</name>
<proteinExistence type="predicted"/>
<dbReference type="Pfam" id="PF26300">
    <property type="entry name" value="PEPCK_PPi_lobe_2"/>
    <property type="match status" value="1"/>
</dbReference>
<sequence>MDFAHVLGMNKAPESPEEERAKVQLYINLKLASSGQPTCVSDEAADFFGISSDLLKSYREKNRLLIDYHCWVDQRVQDFLSRYFDDLDLDKTPTLPTQSLILDRHGVARELSLPMGKDEFHSDIVSSYRVKQGVLHNPASDRRTTKGSFHIAEGGLPIPGDKKAVPKLTFARMLACALKPPQDLLTIPFTSNLPDPARMFVSLLLRPIVCPEVPGKDAEKSMEIRFFAPGNLVSNLDFVESIFGNGGNPYLAEFDAALDVDHWTGHTGCVILAPHLVRLTKKEIGLPHWGDASERQRLEGMCWKQEDELYNDGQAFKITARDESGVIVTLLADNYFGYCKKEVKTQISFSANLFGLAEEEHAGGALAFPRRNHGEEYGVDSRTHKSGYSFADTVERYGDVMDLQPQGYGIDKTYPDIVYVPQRVRMDLNAQTITWHKDDELQTIRLCPGKTYIQPSGYKIEMKKHPGAPSWRLVGMNPEGTFCHKPSTVSGGGKSEISKSLNDAVIYRPLFVDDLQKDLEQVQTIYDQDYTQRFKPGFEGEDHDPTRQPLSPERSLGSVIKLLTPSSTYTDDYNAWLASISPRILALAFLIKRFYRIEWGDHWQDHLSVDEVDGAPAHELKLDDRNIVASYLRVGFDREGKWRTFKLRQDYIATEKIQMEDDISASVVVPSKCIANCAPTHKHGQSIKLVKNCEYRLFQRPDDAIIPGFDKQTEKDMSQPDNFLANYEPISGDTLTRLVEDVHTFYLFTPPMQALLKSTNDDDAGFVVSSAYPRLVDGEPSKNPRYLQVRPDLVNPVRKYIAEMSARFSRKLPLEGKVCHPVDAVLAGRRNNPPEPGIRSLAVYNPIHYQELPELFMDFICSLTGKSPSTTGAGSEGALTKGAFNALRTTADLNNALVSFILTGYAGFSSSAGYVGPYVRVDHDISLLVPEIWARIEPEEREPEYLIEHGYLEPLEDFDHKGKRVLASRLGYRITEHFVHGFFGKIFDKPDAVFTADILRPELQGLDVFVDGINNIVEAQQGVAQRYLDDGSAEDACPPLQALLHIMATGEYQGLDVRDPKIRAMFTPAQLLKSDWYRERLQLKQLRDIDLWEHHCTNLQQFLDDAGYADEAERLGISQRLTNAKQKLKQIQGEEYLKSLVGTLGADPLQPAACMTENQLINWSKSKRSLFKEAVAEYEMDPANPHKIPSLLQRFKARFRKNHLQ</sequence>
<dbReference type="InterPro" id="IPR058710">
    <property type="entry name" value="PEPCK_lobe_2"/>
</dbReference>
<protein>
    <recommendedName>
        <fullName evidence="1">PPi-type phosphoenolpyruvate carboxykinase lobe 2 domain-containing protein</fullName>
    </recommendedName>
</protein>
<evidence type="ECO:0000259" key="1">
    <source>
        <dbReference type="Pfam" id="PF26300"/>
    </source>
</evidence>